<feature type="transmembrane region" description="Helical" evidence="5">
    <location>
        <begin position="170"/>
        <end position="188"/>
    </location>
</feature>
<gene>
    <name evidence="7" type="ORF">HMPREF1476_00768</name>
</gene>
<feature type="transmembrane region" description="Helical" evidence="5">
    <location>
        <begin position="233"/>
        <end position="256"/>
    </location>
</feature>
<dbReference type="AlphaFoldDB" id="S3C0V7"/>
<feature type="transmembrane region" description="Helical" evidence="5">
    <location>
        <begin position="36"/>
        <end position="57"/>
    </location>
</feature>
<feature type="transmembrane region" description="Helical" evidence="5">
    <location>
        <begin position="334"/>
        <end position="355"/>
    </location>
</feature>
<dbReference type="InterPro" id="IPR011701">
    <property type="entry name" value="MFS"/>
</dbReference>
<dbReference type="InterPro" id="IPR020846">
    <property type="entry name" value="MFS_dom"/>
</dbReference>
<dbReference type="RefSeq" id="WP_016474106.1">
    <property type="nucleotide sequence ID" value="NZ_KE150480.1"/>
</dbReference>
<evidence type="ECO:0000256" key="3">
    <source>
        <dbReference type="ARBA" id="ARBA00023136"/>
    </source>
</evidence>
<dbReference type="PANTHER" id="PTHR23518">
    <property type="entry name" value="C-METHYLTRANSFERASE"/>
    <property type="match status" value="1"/>
</dbReference>
<dbReference type="STRING" id="1203554.HMPREF1476_00768"/>
<evidence type="ECO:0000256" key="2">
    <source>
        <dbReference type="ARBA" id="ARBA00022989"/>
    </source>
</evidence>
<dbReference type="Gene3D" id="1.20.1250.20">
    <property type="entry name" value="MFS general substrate transporter like domains"/>
    <property type="match status" value="1"/>
</dbReference>
<feature type="region of interest" description="Disordered" evidence="4">
    <location>
        <begin position="1"/>
        <end position="26"/>
    </location>
</feature>
<keyword evidence="2 5" id="KW-1133">Transmembrane helix</keyword>
<keyword evidence="1 5" id="KW-0812">Transmembrane</keyword>
<dbReference type="PANTHER" id="PTHR23518:SF2">
    <property type="entry name" value="MAJOR FACILITATOR SUPERFAMILY TRANSPORTER"/>
    <property type="match status" value="1"/>
</dbReference>
<reference evidence="7 8" key="1">
    <citation type="submission" date="2013-04" db="EMBL/GenBank/DDBJ databases">
        <title>The Genome Sequence of Sutterella wadsworthensis HGA0223.</title>
        <authorList>
            <consortium name="The Broad Institute Genomics Platform"/>
            <person name="Earl A."/>
            <person name="Ward D."/>
            <person name="Feldgarden M."/>
            <person name="Gevers D."/>
            <person name="Schmidt T.M."/>
            <person name="Dover J."/>
            <person name="Dai D."/>
            <person name="Walker B."/>
            <person name="Young S."/>
            <person name="Zeng Q."/>
            <person name="Gargeya S."/>
            <person name="Fitzgerald M."/>
            <person name="Haas B."/>
            <person name="Abouelleil A."/>
            <person name="Allen A.W."/>
            <person name="Alvarado L."/>
            <person name="Arachchi H.M."/>
            <person name="Berlin A.M."/>
            <person name="Chapman S.B."/>
            <person name="Gainer-Dewar J."/>
            <person name="Goldberg J."/>
            <person name="Griggs A."/>
            <person name="Gujja S."/>
            <person name="Hansen M."/>
            <person name="Howarth C."/>
            <person name="Imamovic A."/>
            <person name="Ireland A."/>
            <person name="Larimer J."/>
            <person name="McCowan C."/>
            <person name="Murphy C."/>
            <person name="Pearson M."/>
            <person name="Poon T.W."/>
            <person name="Priest M."/>
            <person name="Roberts A."/>
            <person name="Saif S."/>
            <person name="Shea T."/>
            <person name="Sisk P."/>
            <person name="Sykes S."/>
            <person name="Wortman J."/>
            <person name="Nusbaum C."/>
            <person name="Birren B."/>
        </authorList>
    </citation>
    <scope>NUCLEOTIDE SEQUENCE [LARGE SCALE GENOMIC DNA]</scope>
    <source>
        <strain evidence="7 8">HGA0223</strain>
    </source>
</reference>
<evidence type="ECO:0000256" key="1">
    <source>
        <dbReference type="ARBA" id="ARBA00022692"/>
    </source>
</evidence>
<dbReference type="GO" id="GO:0022857">
    <property type="term" value="F:transmembrane transporter activity"/>
    <property type="evidence" value="ECO:0007669"/>
    <property type="project" value="InterPro"/>
</dbReference>
<feature type="transmembrane region" description="Helical" evidence="5">
    <location>
        <begin position="276"/>
        <end position="296"/>
    </location>
</feature>
<feature type="transmembrane region" description="Helical" evidence="5">
    <location>
        <begin position="105"/>
        <end position="130"/>
    </location>
</feature>
<evidence type="ECO:0000313" key="7">
    <source>
        <dbReference type="EMBL" id="EPD99962.1"/>
    </source>
</evidence>
<evidence type="ECO:0000313" key="8">
    <source>
        <dbReference type="Proteomes" id="UP000014400"/>
    </source>
</evidence>
<accession>S3C0V7</accession>
<feature type="transmembrane region" description="Helical" evidence="5">
    <location>
        <begin position="194"/>
        <end position="213"/>
    </location>
</feature>
<dbReference type="PATRIC" id="fig|1203554.3.peg.767"/>
<evidence type="ECO:0000256" key="4">
    <source>
        <dbReference type="SAM" id="MobiDB-lite"/>
    </source>
</evidence>
<evidence type="ECO:0000259" key="6">
    <source>
        <dbReference type="PROSITE" id="PS50850"/>
    </source>
</evidence>
<proteinExistence type="predicted"/>
<comment type="caution">
    <text evidence="7">The sequence shown here is derived from an EMBL/GenBank/DDBJ whole genome shotgun (WGS) entry which is preliminary data.</text>
</comment>
<dbReference type="CDD" id="cd17370">
    <property type="entry name" value="MFS_MJ1317_like"/>
    <property type="match status" value="1"/>
</dbReference>
<dbReference type="SUPFAM" id="SSF103473">
    <property type="entry name" value="MFS general substrate transporter"/>
    <property type="match status" value="1"/>
</dbReference>
<dbReference type="eggNOG" id="COG2814">
    <property type="taxonomic scope" value="Bacteria"/>
</dbReference>
<evidence type="ECO:0000256" key="5">
    <source>
        <dbReference type="SAM" id="Phobius"/>
    </source>
</evidence>
<name>S3C0V7_9BURK</name>
<dbReference type="PROSITE" id="PS50850">
    <property type="entry name" value="MFS"/>
    <property type="match status" value="1"/>
</dbReference>
<feature type="transmembrane region" description="Helical" evidence="5">
    <location>
        <begin position="398"/>
        <end position="416"/>
    </location>
</feature>
<dbReference type="InterPro" id="IPR036259">
    <property type="entry name" value="MFS_trans_sf"/>
</dbReference>
<protein>
    <recommendedName>
        <fullName evidence="6">Major facilitator superfamily (MFS) profile domain-containing protein</fullName>
    </recommendedName>
</protein>
<organism evidence="7 8">
    <name type="scientific">Sutterella wadsworthensis HGA0223</name>
    <dbReference type="NCBI Taxonomy" id="1203554"/>
    <lineage>
        <taxon>Bacteria</taxon>
        <taxon>Pseudomonadati</taxon>
        <taxon>Pseudomonadota</taxon>
        <taxon>Betaproteobacteria</taxon>
        <taxon>Burkholderiales</taxon>
        <taxon>Sutterellaceae</taxon>
        <taxon>Sutterella</taxon>
    </lineage>
</organism>
<feature type="compositionally biased region" description="Basic and acidic residues" evidence="4">
    <location>
        <begin position="17"/>
        <end position="26"/>
    </location>
</feature>
<keyword evidence="8" id="KW-1185">Reference proteome</keyword>
<feature type="domain" description="Major facilitator superfamily (MFS) profile" evidence="6">
    <location>
        <begin position="35"/>
        <end position="420"/>
    </location>
</feature>
<keyword evidence="3 5" id="KW-0472">Membrane</keyword>
<dbReference type="Proteomes" id="UP000014400">
    <property type="component" value="Unassembled WGS sequence"/>
</dbReference>
<dbReference type="Pfam" id="PF07690">
    <property type="entry name" value="MFS_1"/>
    <property type="match status" value="1"/>
</dbReference>
<sequence length="425" mass="44536">MTEEQKNDAAPQSAQGDLHRENEAQERKGLKVPRTVWALGFVSLLMDISSEMIHALLPLFMAGPLGASAVLIGLVEGAGEGAALITKVFSGAAADRFGHRKLLVFLGYALGVLSKPVFALADSVALVFAARVSDRIGKGLRGAPRDAIVAAVTPKSLWGEAYGIRQSLDAAGAFVGPALASLFLFFWTDDLRSIFWLALIPGALCLLLILMGVEDAPEKPAAKRPAVRRWSDLAECFTVAGPAFRALLVLGILFSLARFSNAFLVLRAADSGISTAAVPLLMVGVNIVFSLVCVPIGKLSDHMPAERLLALGLVFLALSDVVFAVWATPVGASLGAALWGLHLGATQGVFSKMTADAAPEDKRATAFGLFSFASGVAALAAGLVAGTIWEFVGPSATFWLGSAFAAAAFVWLLLGLHRRPVCAKS</sequence>
<feature type="transmembrane region" description="Helical" evidence="5">
    <location>
        <begin position="367"/>
        <end position="392"/>
    </location>
</feature>
<dbReference type="EMBL" id="ATCF01000012">
    <property type="protein sequence ID" value="EPD99962.1"/>
    <property type="molecule type" value="Genomic_DNA"/>
</dbReference>
<dbReference type="HOGENOM" id="CLU_040020_1_0_4"/>